<feature type="compositionally biased region" description="Polar residues" evidence="1">
    <location>
        <begin position="67"/>
        <end position="78"/>
    </location>
</feature>
<name>A0AAN8IDY0_TRICO</name>
<evidence type="ECO:0000313" key="3">
    <source>
        <dbReference type="Proteomes" id="UP001331761"/>
    </source>
</evidence>
<feature type="region of interest" description="Disordered" evidence="1">
    <location>
        <begin position="60"/>
        <end position="91"/>
    </location>
</feature>
<accession>A0AAN8IDY0</accession>
<sequence>MIHALNRKRRGCLHPPFLLIAVFVRPTVFDAFQRLSIVSKLLFWRGRMRPYGDVADEVAGDCDSEATPDSSSLCNSNDGEPPSKQICRDDEQDPFGLDDFFVRVYGRSVIIRDQKCVPQRLSHSMNQHVRRSRYG</sequence>
<reference evidence="2 3" key="1">
    <citation type="submission" date="2019-10" db="EMBL/GenBank/DDBJ databases">
        <title>Assembly and Annotation for the nematode Trichostrongylus colubriformis.</title>
        <authorList>
            <person name="Martin J."/>
        </authorList>
    </citation>
    <scope>NUCLEOTIDE SEQUENCE [LARGE SCALE GENOMIC DNA]</scope>
    <source>
        <strain evidence="2">G859</strain>
        <tissue evidence="2">Whole worm</tissue>
    </source>
</reference>
<gene>
    <name evidence="2" type="ORF">GCK32_015726</name>
</gene>
<organism evidence="2 3">
    <name type="scientific">Trichostrongylus colubriformis</name>
    <name type="common">Black scour worm</name>
    <dbReference type="NCBI Taxonomy" id="6319"/>
    <lineage>
        <taxon>Eukaryota</taxon>
        <taxon>Metazoa</taxon>
        <taxon>Ecdysozoa</taxon>
        <taxon>Nematoda</taxon>
        <taxon>Chromadorea</taxon>
        <taxon>Rhabditida</taxon>
        <taxon>Rhabditina</taxon>
        <taxon>Rhabditomorpha</taxon>
        <taxon>Strongyloidea</taxon>
        <taxon>Trichostrongylidae</taxon>
        <taxon>Trichostrongylus</taxon>
    </lineage>
</organism>
<protein>
    <submittedName>
        <fullName evidence="2">Uncharacterized protein</fullName>
    </submittedName>
</protein>
<dbReference type="EMBL" id="WIXE01019907">
    <property type="protein sequence ID" value="KAK5969661.1"/>
    <property type="molecule type" value="Genomic_DNA"/>
</dbReference>
<comment type="caution">
    <text evidence="2">The sequence shown here is derived from an EMBL/GenBank/DDBJ whole genome shotgun (WGS) entry which is preliminary data.</text>
</comment>
<evidence type="ECO:0000313" key="2">
    <source>
        <dbReference type="EMBL" id="KAK5969661.1"/>
    </source>
</evidence>
<dbReference type="Proteomes" id="UP001331761">
    <property type="component" value="Unassembled WGS sequence"/>
</dbReference>
<proteinExistence type="predicted"/>
<dbReference type="AlphaFoldDB" id="A0AAN8IDY0"/>
<evidence type="ECO:0000256" key="1">
    <source>
        <dbReference type="SAM" id="MobiDB-lite"/>
    </source>
</evidence>
<keyword evidence="3" id="KW-1185">Reference proteome</keyword>